<evidence type="ECO:0000259" key="7">
    <source>
        <dbReference type="PROSITE" id="PS50110"/>
    </source>
</evidence>
<dbReference type="Pfam" id="PF00072">
    <property type="entry name" value="Response_reg"/>
    <property type="match status" value="1"/>
</dbReference>
<dbReference type="EMBL" id="MABE01000701">
    <property type="protein sequence ID" value="OUS35006.1"/>
    <property type="molecule type" value="Genomic_DNA"/>
</dbReference>
<name>A0A1Y5HCM8_OLEAN</name>
<evidence type="ECO:0000256" key="6">
    <source>
        <dbReference type="PROSITE-ProRule" id="PRU00169"/>
    </source>
</evidence>
<dbReference type="PROSITE" id="PS50110">
    <property type="entry name" value="RESPONSE_REGULATORY"/>
    <property type="match status" value="1"/>
</dbReference>
<keyword evidence="2" id="KW-0902">Two-component regulatory system</keyword>
<dbReference type="GO" id="GO:0000156">
    <property type="term" value="F:phosphorelay response regulator activity"/>
    <property type="evidence" value="ECO:0007669"/>
    <property type="project" value="TreeGrafter"/>
</dbReference>
<dbReference type="GO" id="GO:0005829">
    <property type="term" value="C:cytosol"/>
    <property type="evidence" value="ECO:0007669"/>
    <property type="project" value="TreeGrafter"/>
</dbReference>
<evidence type="ECO:0000256" key="2">
    <source>
        <dbReference type="ARBA" id="ARBA00023012"/>
    </source>
</evidence>
<evidence type="ECO:0000256" key="5">
    <source>
        <dbReference type="ARBA" id="ARBA00023163"/>
    </source>
</evidence>
<organism evidence="8 9">
    <name type="scientific">Oleispira antarctica</name>
    <dbReference type="NCBI Taxonomy" id="188908"/>
    <lineage>
        <taxon>Bacteria</taxon>
        <taxon>Pseudomonadati</taxon>
        <taxon>Pseudomonadota</taxon>
        <taxon>Gammaproteobacteria</taxon>
        <taxon>Oceanospirillales</taxon>
        <taxon>Oceanospirillaceae</taxon>
        <taxon>Oleispira</taxon>
    </lineage>
</organism>
<reference evidence="9" key="1">
    <citation type="journal article" date="2017" name="Proc. Natl. Acad. Sci. U.S.A.">
        <title>Simulation of Deepwater Horizon oil plume reveals substrate specialization within a complex community of hydrocarbon degraders.</title>
        <authorList>
            <person name="Hu P."/>
            <person name="Dubinsky E.A."/>
            <person name="Probst A.J."/>
            <person name="Wang J."/>
            <person name="Sieber C.M.K."/>
            <person name="Tom L.M."/>
            <person name="Gardinali P."/>
            <person name="Banfield J.F."/>
            <person name="Atlas R.M."/>
            <person name="Andersen G.L."/>
        </authorList>
    </citation>
    <scope>NUCLEOTIDE SEQUENCE [LARGE SCALE GENOMIC DNA]</scope>
</reference>
<comment type="caution">
    <text evidence="8">The sequence shown here is derived from an EMBL/GenBank/DDBJ whole genome shotgun (WGS) entry which is preliminary data.</text>
</comment>
<dbReference type="Proteomes" id="UP000227088">
    <property type="component" value="Unassembled WGS sequence"/>
</dbReference>
<dbReference type="InterPro" id="IPR039420">
    <property type="entry name" value="WalR-like"/>
</dbReference>
<dbReference type="PANTHER" id="PTHR48111:SF1">
    <property type="entry name" value="TWO-COMPONENT RESPONSE REGULATOR ORR33"/>
    <property type="match status" value="1"/>
</dbReference>
<dbReference type="SUPFAM" id="SSF52172">
    <property type="entry name" value="CheY-like"/>
    <property type="match status" value="1"/>
</dbReference>
<keyword evidence="4" id="KW-0238">DNA-binding</keyword>
<accession>A0A1Y5HCM8</accession>
<keyword evidence="3" id="KW-0805">Transcription regulation</keyword>
<evidence type="ECO:0000256" key="1">
    <source>
        <dbReference type="ARBA" id="ARBA00022553"/>
    </source>
</evidence>
<evidence type="ECO:0000313" key="9">
    <source>
        <dbReference type="Proteomes" id="UP000227088"/>
    </source>
</evidence>
<dbReference type="SMART" id="SM00448">
    <property type="entry name" value="REC"/>
    <property type="match status" value="1"/>
</dbReference>
<dbReference type="AlphaFoldDB" id="A0A1Y5HCM8"/>
<feature type="domain" description="Response regulatory" evidence="7">
    <location>
        <begin position="18"/>
        <end position="135"/>
    </location>
</feature>
<dbReference type="PANTHER" id="PTHR48111">
    <property type="entry name" value="REGULATOR OF RPOS"/>
    <property type="match status" value="1"/>
</dbReference>
<sequence length="171" mass="19226">MALTFSPEDVPIGLQRKRILMVTNTPSLRALHAGFLRTKGFDYVFEAGDGIQAIDMLRVQPIDLIIADWQLEELSGFDLLHTVRGSVAMTEIPFIMLTTRKDMARVESTIDSGATDYLIKPFKTAQLGMKVVMALATSDYLAPKVVREELRIRSMPEIPFLTEQVDVLRRA</sequence>
<dbReference type="GO" id="GO:0006355">
    <property type="term" value="P:regulation of DNA-templated transcription"/>
    <property type="evidence" value="ECO:0007669"/>
    <property type="project" value="TreeGrafter"/>
</dbReference>
<feature type="modified residue" description="4-aspartylphosphate" evidence="6">
    <location>
        <position position="68"/>
    </location>
</feature>
<proteinExistence type="predicted"/>
<dbReference type="Gene3D" id="3.40.50.2300">
    <property type="match status" value="1"/>
</dbReference>
<evidence type="ECO:0000256" key="4">
    <source>
        <dbReference type="ARBA" id="ARBA00023125"/>
    </source>
</evidence>
<protein>
    <recommendedName>
        <fullName evidence="7">Response regulatory domain-containing protein</fullName>
    </recommendedName>
</protein>
<dbReference type="GO" id="GO:0000976">
    <property type="term" value="F:transcription cis-regulatory region binding"/>
    <property type="evidence" value="ECO:0007669"/>
    <property type="project" value="TreeGrafter"/>
</dbReference>
<evidence type="ECO:0000256" key="3">
    <source>
        <dbReference type="ARBA" id="ARBA00023015"/>
    </source>
</evidence>
<keyword evidence="1 6" id="KW-0597">Phosphoprotein</keyword>
<evidence type="ECO:0000313" key="8">
    <source>
        <dbReference type="EMBL" id="OUS35006.1"/>
    </source>
</evidence>
<dbReference type="InterPro" id="IPR001789">
    <property type="entry name" value="Sig_transdc_resp-reg_receiver"/>
</dbReference>
<gene>
    <name evidence="8" type="ORF">A9R00_12305</name>
</gene>
<keyword evidence="5" id="KW-0804">Transcription</keyword>
<dbReference type="GO" id="GO:0032993">
    <property type="term" value="C:protein-DNA complex"/>
    <property type="evidence" value="ECO:0007669"/>
    <property type="project" value="TreeGrafter"/>
</dbReference>
<dbReference type="InterPro" id="IPR011006">
    <property type="entry name" value="CheY-like_superfamily"/>
</dbReference>